<reference evidence="2 3" key="1">
    <citation type="submission" date="2017-02" db="EMBL/GenBank/DDBJ databases">
        <title>Draft genome sequence of Moraxella lincolnii CCUG 9405T type strain.</title>
        <authorList>
            <person name="Salva-Serra F."/>
            <person name="Engstrom-Jakobsson H."/>
            <person name="Thorell K."/>
            <person name="Jaen-Luchoro D."/>
            <person name="Gonzales-Siles L."/>
            <person name="Karlsson R."/>
            <person name="Yazdan S."/>
            <person name="Boulund F."/>
            <person name="Johnning A."/>
            <person name="Engstrand L."/>
            <person name="Kristiansson E."/>
            <person name="Moore E."/>
        </authorList>
    </citation>
    <scope>NUCLEOTIDE SEQUENCE [LARGE SCALE GENOMIC DNA]</scope>
    <source>
        <strain evidence="2 3">CCUG 9405</strain>
    </source>
</reference>
<dbReference type="OrthoDB" id="9807959at2"/>
<dbReference type="Pfam" id="PF15919">
    <property type="entry name" value="HicB_lk_antitox"/>
    <property type="match status" value="1"/>
</dbReference>
<dbReference type="InterPro" id="IPR035069">
    <property type="entry name" value="TTHA1013/TTHA0281-like"/>
</dbReference>
<dbReference type="Proteomes" id="UP000191094">
    <property type="component" value="Unassembled WGS sequence"/>
</dbReference>
<dbReference type="RefSeq" id="WP_078306615.1">
    <property type="nucleotide sequence ID" value="NZ_CP147511.1"/>
</dbReference>
<sequence length="129" mass="14334">MLYPVAIKPHDGQFVAKLPDIPSLEITSNSMADTIAHARQAVFAYLSDCIDQDNALPQASDINTHLVDTKYAGWTWAIISVNKHSLVGEDIELTINVSQRLYDKISEHIKNSDDDLQAFLINAIKDALK</sequence>
<dbReference type="Gene3D" id="3.30.160.250">
    <property type="match status" value="1"/>
</dbReference>
<evidence type="ECO:0000313" key="2">
    <source>
        <dbReference type="EMBL" id="OOS21652.1"/>
    </source>
</evidence>
<accession>A0A1T0CH25</accession>
<keyword evidence="3" id="KW-1185">Reference proteome</keyword>
<gene>
    <name evidence="2" type="ORF">B0682_03070</name>
</gene>
<organism evidence="2 3">
    <name type="scientific">Lwoffella lincolnii</name>
    <dbReference type="NCBI Taxonomy" id="90241"/>
    <lineage>
        <taxon>Bacteria</taxon>
        <taxon>Pseudomonadati</taxon>
        <taxon>Pseudomonadota</taxon>
        <taxon>Gammaproteobacteria</taxon>
        <taxon>Moraxellales</taxon>
        <taxon>Moraxellaceae</taxon>
        <taxon>Lwoffella</taxon>
    </lineage>
</organism>
<evidence type="ECO:0000259" key="1">
    <source>
        <dbReference type="Pfam" id="PF15919"/>
    </source>
</evidence>
<comment type="caution">
    <text evidence="2">The sequence shown here is derived from an EMBL/GenBank/DDBJ whole genome shotgun (WGS) entry which is preliminary data.</text>
</comment>
<evidence type="ECO:0000313" key="3">
    <source>
        <dbReference type="Proteomes" id="UP000191094"/>
    </source>
</evidence>
<dbReference type="STRING" id="90241.B0682_03070"/>
<protein>
    <recommendedName>
        <fullName evidence="1">HicB-like antitoxin of toxin-antitoxin system domain-containing protein</fullName>
    </recommendedName>
</protein>
<dbReference type="EMBL" id="MUYT01000004">
    <property type="protein sequence ID" value="OOS21652.1"/>
    <property type="molecule type" value="Genomic_DNA"/>
</dbReference>
<name>A0A1T0CH25_9GAMM</name>
<proteinExistence type="predicted"/>
<dbReference type="InterPro" id="IPR031807">
    <property type="entry name" value="HicB-like"/>
</dbReference>
<dbReference type="AlphaFoldDB" id="A0A1T0CH25"/>
<feature type="domain" description="HicB-like antitoxin of toxin-antitoxin system" evidence="1">
    <location>
        <begin position="3"/>
        <end position="120"/>
    </location>
</feature>
<dbReference type="SUPFAM" id="SSF143100">
    <property type="entry name" value="TTHA1013/TTHA0281-like"/>
    <property type="match status" value="1"/>
</dbReference>